<evidence type="ECO:0000313" key="4">
    <source>
        <dbReference type="EMBL" id="KIL61245.1"/>
    </source>
</evidence>
<dbReference type="InterPro" id="IPR015943">
    <property type="entry name" value="WD40/YVTN_repeat-like_dom_sf"/>
</dbReference>
<dbReference type="PANTHER" id="PTHR19848">
    <property type="entry name" value="WD40 REPEAT PROTEIN"/>
    <property type="match status" value="1"/>
</dbReference>
<dbReference type="Proteomes" id="UP000054549">
    <property type="component" value="Unassembled WGS sequence"/>
</dbReference>
<name>A0A0C2SDV9_AMAMK</name>
<protein>
    <submittedName>
        <fullName evidence="4">Uncharacterized protein</fullName>
    </submittedName>
</protein>
<gene>
    <name evidence="4" type="ORF">M378DRAFT_167241</name>
</gene>
<dbReference type="AlphaFoldDB" id="A0A0C2SDV9"/>
<keyword evidence="5" id="KW-1185">Reference proteome</keyword>
<dbReference type="PROSITE" id="PS50294">
    <property type="entry name" value="WD_REPEATS_REGION"/>
    <property type="match status" value="1"/>
</dbReference>
<dbReference type="PANTHER" id="PTHR19848:SF8">
    <property type="entry name" value="F-BOX AND WD REPEAT DOMAIN CONTAINING 7"/>
    <property type="match status" value="1"/>
</dbReference>
<dbReference type="Gene3D" id="2.130.10.10">
    <property type="entry name" value="YVTN repeat-like/Quinoprotein amine dehydrogenase"/>
    <property type="match status" value="3"/>
</dbReference>
<dbReference type="Pfam" id="PF00400">
    <property type="entry name" value="WD40"/>
    <property type="match status" value="3"/>
</dbReference>
<dbReference type="PROSITE" id="PS50082">
    <property type="entry name" value="WD_REPEATS_2"/>
    <property type="match status" value="1"/>
</dbReference>
<dbReference type="EMBL" id="KN818287">
    <property type="protein sequence ID" value="KIL61245.1"/>
    <property type="molecule type" value="Genomic_DNA"/>
</dbReference>
<sequence length="795" mass="87251">MNKHIKFNILGLGNVARYMSNEDGLKAEGITDERLEEKIPQQLRYACVYWANHFKVINIEETNLMKGLAKFVDDHMLHWFEALSLIGNLDSAHYAVRVVLKLLKSTPSDLHQLLSDALRFISKFYTVINRSALHTYYSALPFAPTCSLLYRQYIKEARHNIGGIEGGPEKWDALVANLSHAGTVYAIKFSPDSTLLVSCSDEHVFASVRHPGKLKIWDAATGTPISMISGRRFAFTDDFSTIASSEDNIITYCNMDGSTRGTMITTSSMIEELALSQSSRVAAALSDGTVWLWESRNVELICSFDGFESTGWPWLQFSPSGTRLTYPSANGIVKMWDGITGRFVADLLCGSCPRFVFSDDGSRIASLSRDCGLSLWSTESGGLVGAIRSLDHSVLAISANGSLIATANPDCDYATLWSKNCNTLAEISVLESRYTESMAFSLDNILAIGTFSGIKLYNTNTHTFISTLSCSAPPTSLAFSPDCTHLAGGKDYDNVYLWDMRDIHPSSPPFKEASDVTAMALSRDCSRLVCAFRDRTVEQWETSPTMRRIASRQRHLVVSLVEFGPDSRLFASGSIDGTIELWDGGDGSFRGTLKASGGLQAVALSGSVLVAAGSRNVTLWSLDTLSLIHTFTESGHAASISDESDLAAIAVGVNSVFLFDVVNCTTIATFSLSFTICKLSFLPDKSRLVARDHKGDFLSLDLVNNSTTNGLALEHLIQLPDTPLWHGVPVWHRCANSEDYYSALFSQHQTPVPVLWIPRDFLVYRWIEGSSIIALGCADGRIILLRLPTSLAHDS</sequence>
<evidence type="ECO:0000256" key="3">
    <source>
        <dbReference type="PROSITE-ProRule" id="PRU00221"/>
    </source>
</evidence>
<evidence type="ECO:0000313" key="5">
    <source>
        <dbReference type="Proteomes" id="UP000054549"/>
    </source>
</evidence>
<dbReference type="SUPFAM" id="SSF50998">
    <property type="entry name" value="Quinoprotein alcohol dehydrogenase-like"/>
    <property type="match status" value="1"/>
</dbReference>
<dbReference type="InParanoid" id="A0A0C2SDV9"/>
<evidence type="ECO:0000256" key="1">
    <source>
        <dbReference type="ARBA" id="ARBA00022574"/>
    </source>
</evidence>
<dbReference type="SUPFAM" id="SSF50978">
    <property type="entry name" value="WD40 repeat-like"/>
    <property type="match status" value="1"/>
</dbReference>
<feature type="repeat" description="WD" evidence="3">
    <location>
        <begin position="558"/>
        <end position="583"/>
    </location>
</feature>
<dbReference type="OrthoDB" id="10251741at2759"/>
<proteinExistence type="predicted"/>
<dbReference type="InterPro" id="IPR001680">
    <property type="entry name" value="WD40_rpt"/>
</dbReference>
<dbReference type="SMART" id="SM00320">
    <property type="entry name" value="WD40"/>
    <property type="match status" value="10"/>
</dbReference>
<reference evidence="4 5" key="1">
    <citation type="submission" date="2014-04" db="EMBL/GenBank/DDBJ databases">
        <title>Evolutionary Origins and Diversification of the Mycorrhizal Mutualists.</title>
        <authorList>
            <consortium name="DOE Joint Genome Institute"/>
            <consortium name="Mycorrhizal Genomics Consortium"/>
            <person name="Kohler A."/>
            <person name="Kuo A."/>
            <person name="Nagy L.G."/>
            <person name="Floudas D."/>
            <person name="Copeland A."/>
            <person name="Barry K.W."/>
            <person name="Cichocki N."/>
            <person name="Veneault-Fourrey C."/>
            <person name="LaButti K."/>
            <person name="Lindquist E.A."/>
            <person name="Lipzen A."/>
            <person name="Lundell T."/>
            <person name="Morin E."/>
            <person name="Murat C."/>
            <person name="Riley R."/>
            <person name="Ohm R."/>
            <person name="Sun H."/>
            <person name="Tunlid A."/>
            <person name="Henrissat B."/>
            <person name="Grigoriev I.V."/>
            <person name="Hibbett D.S."/>
            <person name="Martin F."/>
        </authorList>
    </citation>
    <scope>NUCLEOTIDE SEQUENCE [LARGE SCALE GENOMIC DNA]</scope>
    <source>
        <strain evidence="4 5">Koide BX008</strain>
    </source>
</reference>
<evidence type="ECO:0000256" key="2">
    <source>
        <dbReference type="ARBA" id="ARBA00022737"/>
    </source>
</evidence>
<organism evidence="4 5">
    <name type="scientific">Amanita muscaria (strain Koide BX008)</name>
    <dbReference type="NCBI Taxonomy" id="946122"/>
    <lineage>
        <taxon>Eukaryota</taxon>
        <taxon>Fungi</taxon>
        <taxon>Dikarya</taxon>
        <taxon>Basidiomycota</taxon>
        <taxon>Agaricomycotina</taxon>
        <taxon>Agaricomycetes</taxon>
        <taxon>Agaricomycetidae</taxon>
        <taxon>Agaricales</taxon>
        <taxon>Pluteineae</taxon>
        <taxon>Amanitaceae</taxon>
        <taxon>Amanita</taxon>
    </lineage>
</organism>
<accession>A0A0C2SDV9</accession>
<keyword evidence="2" id="KW-0677">Repeat</keyword>
<dbReference type="STRING" id="946122.A0A0C2SDV9"/>
<dbReference type="HOGENOM" id="CLU_000288_6_19_1"/>
<dbReference type="InterPro" id="IPR036322">
    <property type="entry name" value="WD40_repeat_dom_sf"/>
</dbReference>
<dbReference type="InterPro" id="IPR011047">
    <property type="entry name" value="Quinoprotein_ADH-like_sf"/>
</dbReference>
<keyword evidence="1 3" id="KW-0853">WD repeat</keyword>